<dbReference type="Proteomes" id="UP000186857">
    <property type="component" value="Unassembled WGS sequence"/>
</dbReference>
<organism evidence="2 3">
    <name type="scientific">Actinomyces oris</name>
    <dbReference type="NCBI Taxonomy" id="544580"/>
    <lineage>
        <taxon>Bacteria</taxon>
        <taxon>Bacillati</taxon>
        <taxon>Actinomycetota</taxon>
        <taxon>Actinomycetes</taxon>
        <taxon>Actinomycetales</taxon>
        <taxon>Actinomycetaceae</taxon>
        <taxon>Actinomyces</taxon>
    </lineage>
</organism>
<name>A0A1Q8V822_9ACTO</name>
<accession>A0A1Q8V822</accession>
<evidence type="ECO:0000313" key="3">
    <source>
        <dbReference type="Proteomes" id="UP000186857"/>
    </source>
</evidence>
<dbReference type="RefSeq" id="WP_075376992.1">
    <property type="nucleotide sequence ID" value="NZ_MSKJ01000017.1"/>
</dbReference>
<gene>
    <name evidence="2" type="ORF">BKH29_08115</name>
</gene>
<keyword evidence="1" id="KW-1133">Transmembrane helix</keyword>
<keyword evidence="1" id="KW-0812">Transmembrane</keyword>
<protein>
    <submittedName>
        <fullName evidence="2">Uncharacterized protein</fullName>
    </submittedName>
</protein>
<feature type="transmembrane region" description="Helical" evidence="1">
    <location>
        <begin position="85"/>
        <end position="103"/>
    </location>
</feature>
<comment type="caution">
    <text evidence="2">The sequence shown here is derived from an EMBL/GenBank/DDBJ whole genome shotgun (WGS) entry which is preliminary data.</text>
</comment>
<dbReference type="EMBL" id="MSKJ01000017">
    <property type="protein sequence ID" value="OLO44230.1"/>
    <property type="molecule type" value="Genomic_DNA"/>
</dbReference>
<sequence length="116" mass="11875">MSAAKRVLIFALVLLVAGVGVIGVSLIPASGEAPKYECVTDGSVSSGFSDPDQGGCPVTIKSYRARAQWESQGWLGESAYTVRKVAAGGVVLGIIGLVAAGVMKATQRKKVARPGI</sequence>
<reference evidence="2 3" key="1">
    <citation type="submission" date="2016-12" db="EMBL/GenBank/DDBJ databases">
        <title>Genomic Comparison of strains in the 'Actinomyces naeslundii' Group.</title>
        <authorList>
            <person name="Mughal S.R."/>
            <person name="Do T."/>
            <person name="Gilbert S.C."/>
            <person name="Witherden E.A."/>
            <person name="Didelot X."/>
            <person name="Beighton D."/>
        </authorList>
    </citation>
    <scope>NUCLEOTIDE SEQUENCE [LARGE SCALE GENOMIC DNA]</scope>
    <source>
        <strain evidence="2 3">CCUG 33920</strain>
    </source>
</reference>
<evidence type="ECO:0000313" key="2">
    <source>
        <dbReference type="EMBL" id="OLO44230.1"/>
    </source>
</evidence>
<keyword evidence="1" id="KW-0472">Membrane</keyword>
<dbReference type="AlphaFoldDB" id="A0A1Q8V822"/>
<evidence type="ECO:0000256" key="1">
    <source>
        <dbReference type="SAM" id="Phobius"/>
    </source>
</evidence>
<dbReference type="OrthoDB" id="3749059at2"/>
<proteinExistence type="predicted"/>
<feature type="transmembrane region" description="Helical" evidence="1">
    <location>
        <begin position="7"/>
        <end position="27"/>
    </location>
</feature>